<dbReference type="Proteomes" id="UP000030689">
    <property type="component" value="Unassembled WGS sequence"/>
</dbReference>
<dbReference type="InterPro" id="IPR000719">
    <property type="entry name" value="Prot_kinase_dom"/>
</dbReference>
<evidence type="ECO:0000313" key="2">
    <source>
        <dbReference type="EMBL" id="ESQ37385.1"/>
    </source>
</evidence>
<keyword evidence="3" id="KW-1185">Reference proteome</keyword>
<dbReference type="PANTHER" id="PTHR48011:SF85">
    <property type="entry name" value="PROTEIN KINASE SUPERFAMILY PROTEIN"/>
    <property type="match status" value="1"/>
</dbReference>
<dbReference type="GO" id="GO:0007165">
    <property type="term" value="P:signal transduction"/>
    <property type="evidence" value="ECO:0007669"/>
    <property type="project" value="TreeGrafter"/>
</dbReference>
<dbReference type="Gramene" id="ESQ37385">
    <property type="protein sequence ID" value="ESQ37385"/>
    <property type="gene ID" value="EUTSA_v10002890mg"/>
</dbReference>
<gene>
    <name evidence="2" type="ORF">EUTSA_v10002890mg</name>
</gene>
<reference evidence="2 3" key="1">
    <citation type="journal article" date="2013" name="Front. Plant Sci.">
        <title>The Reference Genome of the Halophytic Plant Eutrema salsugineum.</title>
        <authorList>
            <person name="Yang R."/>
            <person name="Jarvis D.E."/>
            <person name="Chen H."/>
            <person name="Beilstein M.A."/>
            <person name="Grimwood J."/>
            <person name="Jenkins J."/>
            <person name="Shu S."/>
            <person name="Prochnik S."/>
            <person name="Xin M."/>
            <person name="Ma C."/>
            <person name="Schmutz J."/>
            <person name="Wing R.A."/>
            <person name="Mitchell-Olds T."/>
            <person name="Schumaker K.S."/>
            <person name="Wang X."/>
        </authorList>
    </citation>
    <scope>NUCLEOTIDE SEQUENCE [LARGE SCALE GENOMIC DNA]</scope>
</reference>
<dbReference type="AlphaFoldDB" id="V4KHR5"/>
<dbReference type="KEGG" id="eus:EUTSA_v10002890mg"/>
<name>V4KHR5_EUTSA</name>
<dbReference type="PANTHER" id="PTHR48011">
    <property type="entry name" value="CCR4-NOT TRANSCRIPTIONAL COMPLEX SUBUNIT CAF120-RELATED"/>
    <property type="match status" value="1"/>
</dbReference>
<dbReference type="OMA" id="WMIMTED"/>
<dbReference type="PROSITE" id="PS50011">
    <property type="entry name" value="PROTEIN_KINASE_DOM"/>
    <property type="match status" value="1"/>
</dbReference>
<dbReference type="InterPro" id="IPR052751">
    <property type="entry name" value="Plant_MAPKKK"/>
</dbReference>
<dbReference type="GO" id="GO:0004672">
    <property type="term" value="F:protein kinase activity"/>
    <property type="evidence" value="ECO:0007669"/>
    <property type="project" value="InterPro"/>
</dbReference>
<organism evidence="2 3">
    <name type="scientific">Eutrema salsugineum</name>
    <name type="common">Saltwater cress</name>
    <name type="synonym">Sisymbrium salsugineum</name>
    <dbReference type="NCBI Taxonomy" id="72664"/>
    <lineage>
        <taxon>Eukaryota</taxon>
        <taxon>Viridiplantae</taxon>
        <taxon>Streptophyta</taxon>
        <taxon>Embryophyta</taxon>
        <taxon>Tracheophyta</taxon>
        <taxon>Spermatophyta</taxon>
        <taxon>Magnoliopsida</taxon>
        <taxon>eudicotyledons</taxon>
        <taxon>Gunneridae</taxon>
        <taxon>Pentapetalae</taxon>
        <taxon>rosids</taxon>
        <taxon>malvids</taxon>
        <taxon>Brassicales</taxon>
        <taxon>Brassicaceae</taxon>
        <taxon>Eutremeae</taxon>
        <taxon>Eutrema</taxon>
    </lineage>
</organism>
<dbReference type="GO" id="GO:0005524">
    <property type="term" value="F:ATP binding"/>
    <property type="evidence" value="ECO:0007669"/>
    <property type="project" value="InterPro"/>
</dbReference>
<dbReference type="SMART" id="SM00220">
    <property type="entry name" value="S_TKc"/>
    <property type="match status" value="1"/>
</dbReference>
<dbReference type="Gene3D" id="1.10.510.10">
    <property type="entry name" value="Transferase(Phosphotransferase) domain 1"/>
    <property type="match status" value="1"/>
</dbReference>
<sequence length="169" mass="19388">RRQARDVLSGLRYIHDRNIIHRDIKPENLFLCPTDHRLRANGYLTKIGDFGLAMEKGSIEYGEGTGHRRGTARYEAIELMSHGIVDFGADVWAFGCTVLEMLTGELVWGEYGDLGFDDWVHLIGHSDCLPRIPGWLSKEALDFLSRCLERDVHKRWSTHSLTNHPFVRL</sequence>
<accession>V4KHR5</accession>
<dbReference type="InterPro" id="IPR008271">
    <property type="entry name" value="Ser/Thr_kinase_AS"/>
</dbReference>
<dbReference type="Pfam" id="PF00069">
    <property type="entry name" value="Pkinase"/>
    <property type="match status" value="1"/>
</dbReference>
<protein>
    <recommendedName>
        <fullName evidence="1">Protein kinase domain-containing protein</fullName>
    </recommendedName>
</protein>
<dbReference type="eggNOG" id="KOG0198">
    <property type="taxonomic scope" value="Eukaryota"/>
</dbReference>
<proteinExistence type="predicted"/>
<evidence type="ECO:0000259" key="1">
    <source>
        <dbReference type="PROSITE" id="PS50011"/>
    </source>
</evidence>
<dbReference type="PROSITE" id="PS00108">
    <property type="entry name" value="PROTEIN_KINASE_ST"/>
    <property type="match status" value="1"/>
</dbReference>
<dbReference type="EMBL" id="KI517609">
    <property type="protein sequence ID" value="ESQ37385.1"/>
    <property type="molecule type" value="Genomic_DNA"/>
</dbReference>
<feature type="domain" description="Protein kinase" evidence="1">
    <location>
        <begin position="1"/>
        <end position="167"/>
    </location>
</feature>
<evidence type="ECO:0000313" key="3">
    <source>
        <dbReference type="Proteomes" id="UP000030689"/>
    </source>
</evidence>
<dbReference type="SUPFAM" id="SSF56112">
    <property type="entry name" value="Protein kinase-like (PK-like)"/>
    <property type="match status" value="1"/>
</dbReference>
<dbReference type="InterPro" id="IPR011009">
    <property type="entry name" value="Kinase-like_dom_sf"/>
</dbReference>
<feature type="non-terminal residue" evidence="2">
    <location>
        <position position="1"/>
    </location>
</feature>